<dbReference type="InterPro" id="IPR051323">
    <property type="entry name" value="AtsK-like"/>
</dbReference>
<dbReference type="InterPro" id="IPR003819">
    <property type="entry name" value="TauD/TfdA-like"/>
</dbReference>
<dbReference type="Gene3D" id="3.60.130.10">
    <property type="entry name" value="Clavaminate synthase-like"/>
    <property type="match status" value="1"/>
</dbReference>
<evidence type="ECO:0000256" key="4">
    <source>
        <dbReference type="ARBA" id="ARBA00022964"/>
    </source>
</evidence>
<organism evidence="8 9">
    <name type="scientific">Pseudomonas syringae pv. pisi str. 1704B</name>
    <dbReference type="NCBI Taxonomy" id="629263"/>
    <lineage>
        <taxon>Bacteria</taxon>
        <taxon>Pseudomonadati</taxon>
        <taxon>Pseudomonadota</taxon>
        <taxon>Gammaproteobacteria</taxon>
        <taxon>Pseudomonadales</taxon>
        <taxon>Pseudomonadaceae</taxon>
        <taxon>Pseudomonas</taxon>
        <taxon>Pseudomonas syringae</taxon>
    </lineage>
</organism>
<keyword evidence="9" id="KW-1185">Reference proteome</keyword>
<accession>F3GPC7</accession>
<dbReference type="Proteomes" id="UP000004986">
    <property type="component" value="Unassembled WGS sequence"/>
</dbReference>
<evidence type="ECO:0000256" key="2">
    <source>
        <dbReference type="ARBA" id="ARBA00005896"/>
    </source>
</evidence>
<feature type="domain" description="TauD/TfdA-like" evidence="7">
    <location>
        <begin position="4"/>
        <end position="43"/>
    </location>
</feature>
<evidence type="ECO:0000313" key="9">
    <source>
        <dbReference type="Proteomes" id="UP000004986"/>
    </source>
</evidence>
<comment type="similarity">
    <text evidence="2">Belongs to the TfdA dioxygenase family.</text>
</comment>
<dbReference type="AlphaFoldDB" id="F3GPC7"/>
<evidence type="ECO:0000256" key="6">
    <source>
        <dbReference type="ARBA" id="ARBA00023004"/>
    </source>
</evidence>
<dbReference type="GO" id="GO:0016706">
    <property type="term" value="F:2-oxoglutarate-dependent dioxygenase activity"/>
    <property type="evidence" value="ECO:0007669"/>
    <property type="project" value="TreeGrafter"/>
</dbReference>
<evidence type="ECO:0000256" key="5">
    <source>
        <dbReference type="ARBA" id="ARBA00023002"/>
    </source>
</evidence>
<comment type="caution">
    <text evidence="8">The sequence shown here is derived from an EMBL/GenBank/DDBJ whole genome shotgun (WGS) entry which is preliminary data.</text>
</comment>
<dbReference type="InterPro" id="IPR042098">
    <property type="entry name" value="TauD-like_sf"/>
</dbReference>
<dbReference type="PANTHER" id="PTHR30468:SF5">
    <property type="entry name" value="ALPHA-KETOGLUTARATE-DEPENDENT SULFATE ESTER DIOXYGENASE"/>
    <property type="match status" value="1"/>
</dbReference>
<gene>
    <name evidence="8" type="ORF">PSYPI_43971</name>
</gene>
<comment type="cofactor">
    <cofactor evidence="1">
        <name>Fe(2+)</name>
        <dbReference type="ChEBI" id="CHEBI:29033"/>
    </cofactor>
</comment>
<dbReference type="GO" id="GO:0046872">
    <property type="term" value="F:metal ion binding"/>
    <property type="evidence" value="ECO:0007669"/>
    <property type="project" value="UniProtKB-KW"/>
</dbReference>
<dbReference type="SUPFAM" id="SSF51197">
    <property type="entry name" value="Clavaminate synthase-like"/>
    <property type="match status" value="1"/>
</dbReference>
<protein>
    <submittedName>
        <fullName evidence="8">Putative taurine dioxygenase</fullName>
    </submittedName>
</protein>
<keyword evidence="3" id="KW-0479">Metal-binding</keyword>
<sequence length="63" mass="7367">TRLENTVRWRWHTGDVAIWDNRATQHYALDDYGTQERIVRRVTFKGEVPVGVQGQRSQVTKSP</sequence>
<name>F3GPC7_PSESJ</name>
<evidence type="ECO:0000313" key="8">
    <source>
        <dbReference type="EMBL" id="EGH48930.1"/>
    </source>
</evidence>
<dbReference type="PANTHER" id="PTHR30468">
    <property type="entry name" value="ALPHA-KETOGLUTARATE-DEPENDENT SULFONATE DIOXYGENASE"/>
    <property type="match status" value="1"/>
</dbReference>
<feature type="non-terminal residue" evidence="8">
    <location>
        <position position="1"/>
    </location>
</feature>
<evidence type="ECO:0000259" key="7">
    <source>
        <dbReference type="Pfam" id="PF02668"/>
    </source>
</evidence>
<reference evidence="8 9" key="1">
    <citation type="journal article" date="2011" name="PLoS Pathog.">
        <title>Dynamic evolution of pathogenicity revealed by sequencing and comparative genomics of 19 Pseudomonas syringae isolates.</title>
        <authorList>
            <person name="Baltrus D.A."/>
            <person name="Nishimura M.T."/>
            <person name="Romanchuk A."/>
            <person name="Chang J.H."/>
            <person name="Mukhtar M.S."/>
            <person name="Cherkis K."/>
            <person name="Roach J."/>
            <person name="Grant S.R."/>
            <person name="Jones C.D."/>
            <person name="Dangl J.L."/>
        </authorList>
    </citation>
    <scope>NUCLEOTIDE SEQUENCE [LARGE SCALE GENOMIC DNA]</scope>
    <source>
        <strain evidence="8 9">1704B</strain>
    </source>
</reference>
<dbReference type="PATRIC" id="fig|629263.4.peg.5981"/>
<dbReference type="Pfam" id="PF02668">
    <property type="entry name" value="TauD"/>
    <property type="match status" value="1"/>
</dbReference>
<keyword evidence="4 8" id="KW-0223">Dioxygenase</keyword>
<dbReference type="GO" id="GO:0005737">
    <property type="term" value="C:cytoplasm"/>
    <property type="evidence" value="ECO:0007669"/>
    <property type="project" value="TreeGrafter"/>
</dbReference>
<dbReference type="HOGENOM" id="CLU_2873156_0_0_6"/>
<evidence type="ECO:0000256" key="3">
    <source>
        <dbReference type="ARBA" id="ARBA00022723"/>
    </source>
</evidence>
<dbReference type="EMBL" id="AEAI01003641">
    <property type="protein sequence ID" value="EGH48930.1"/>
    <property type="molecule type" value="Genomic_DNA"/>
</dbReference>
<proteinExistence type="inferred from homology"/>
<keyword evidence="6" id="KW-0408">Iron</keyword>
<evidence type="ECO:0000256" key="1">
    <source>
        <dbReference type="ARBA" id="ARBA00001954"/>
    </source>
</evidence>
<keyword evidence="5" id="KW-0560">Oxidoreductase</keyword>